<sequence length="1252" mass="141545">MTKLRTKRHCGVSRTFFQSLIPYLQSNLVSFPALEVMAHRLQDEPQPSRRRIPAGHYGLYVGLFSQELRKEERHPAGTEKSGFLVVYAPEDARLFAPEFVISRANQRIHNDIRTLRSVAKDLLSAVAVVKPRYSLGQFCQLRAFSTSAALRRKKQNHTYLPEHVPVTPSDNVEPTLNVEDEHFKESFLASLLSKIVSIFTHHTDSAELNTIYPLYQSLRRNDIDLPSVHEYNIVLKSICQRALDSERTPQSIELKLTSLLTVFQDLLNACARNPALLPNAETYKIILPCIFDGVIHTLELSTEPHVTAHKHTECLNKATEYLLVGSDLLLSIKHKDELYMEQLLPRLCACLLALPHMITKDLCALAVSYSSTRSPEYRFYQHLITLAQHFARSDTLAMDKKQIYGFVSGVYATYKEQLQLVPALAAGEFDVYRALVEALVASGNLPVATKFLDQILHDFRDLMASGKTIKSLEISALLSTYLEALMSSERPEDLLTSFTLLNKFCQVAYLPELSAPVYNNMINRLVNRYGHLEFEKRSSSGDATSALAEQQVDVYDKIWRLYNYVVVRKDFQPTVHKKSNLKKEISCRDTLLSLSLDLGDHLNIARLIKEILVKDHLIGDWNVSKKLYQYLQNGAVAHGNDYYQNVLWSVVEQQARHFSDDSRELNALLSEHVDFLLFDDPHTFGRVLNLMMVFNAFQKFDLLTDNAYGLMTVSSYLMSVAPKRLLSDAETVKVLQYQACLVNEFENPDHYYTELCPELRNLKTYSASFFSLVFSNVTSGSQLTTEILQAASTMDLACSSGSGAISAANFELDVLAQLKLNFEHGLELFLTYFNQGYCFTAETWDALMTQNFAMDVLEKEHFFLIRDFVARLSLSSSAAAHLASLVALNNDKVTIKVVQTLVKERRNELLGNDGVLCALAAHATLTDNKYFLKVLADNVDHIYLLNSRVAWVTELFKKFNASCMSQTVVSFVDTHASLLSELDIRHETASELISAVTDAFFNENMTERASLLFETLFAGRANSSVLVQSDKLLGCLFKYYIASGAHDTILRKFCKLKGRSAELDLLFQFSELLRSVHTPEAQPSAYRIVSERALALQMLSEHDSAAMKKLLENHALVVANRANFFDLMIITLTKAASLVGPSCYGRVVARFESVIKLCKVLKLKELNARSLSKIIRLLATTKSRHLLNIIFNKYMIDNKVLSTFNFYFLRVRVASAHEAHLLLEEFVSALELVGDQLNLKAIQTYKSNTVAW</sequence>
<dbReference type="InterPro" id="IPR013888">
    <property type="entry name" value="RNase_P_Rpm2_mt"/>
</dbReference>
<gene>
    <name evidence="1" type="ORF">METBISCDRAFT_12254</name>
</gene>
<accession>A0A4P9ZHF7</accession>
<organism evidence="1 2">
    <name type="scientific">Metschnikowia bicuspidata</name>
    <dbReference type="NCBI Taxonomy" id="27322"/>
    <lineage>
        <taxon>Eukaryota</taxon>
        <taxon>Fungi</taxon>
        <taxon>Dikarya</taxon>
        <taxon>Ascomycota</taxon>
        <taxon>Saccharomycotina</taxon>
        <taxon>Pichiomycetes</taxon>
        <taxon>Metschnikowiaceae</taxon>
        <taxon>Metschnikowia</taxon>
    </lineage>
</organism>
<dbReference type="Proteomes" id="UP000268321">
    <property type="component" value="Unassembled WGS sequence"/>
</dbReference>
<evidence type="ECO:0000313" key="2">
    <source>
        <dbReference type="Proteomes" id="UP000268321"/>
    </source>
</evidence>
<reference evidence="2" key="1">
    <citation type="journal article" date="2018" name="Nat. Microbiol.">
        <title>Leveraging single-cell genomics to expand the fungal tree of life.</title>
        <authorList>
            <person name="Ahrendt S.R."/>
            <person name="Quandt C.A."/>
            <person name="Ciobanu D."/>
            <person name="Clum A."/>
            <person name="Salamov A."/>
            <person name="Andreopoulos B."/>
            <person name="Cheng J.F."/>
            <person name="Woyke T."/>
            <person name="Pelin A."/>
            <person name="Henrissat B."/>
            <person name="Reynolds N.K."/>
            <person name="Benny G.L."/>
            <person name="Smith M.E."/>
            <person name="James T.Y."/>
            <person name="Grigoriev I.V."/>
        </authorList>
    </citation>
    <scope>NUCLEOTIDE SEQUENCE [LARGE SCALE GENOMIC DNA]</scope>
    <source>
        <strain evidence="2">Baker2002</strain>
    </source>
</reference>
<proteinExistence type="predicted"/>
<keyword evidence="2" id="KW-1185">Reference proteome</keyword>
<dbReference type="Pfam" id="PF08579">
    <property type="entry name" value="RPM2"/>
    <property type="match status" value="1"/>
</dbReference>
<dbReference type="OrthoDB" id="185373at2759"/>
<name>A0A4P9ZHF7_9ASCO</name>
<evidence type="ECO:0000313" key="1">
    <source>
        <dbReference type="EMBL" id="RKP32435.1"/>
    </source>
</evidence>
<protein>
    <submittedName>
        <fullName evidence="1">Uncharacterized protein</fullName>
    </submittedName>
</protein>
<dbReference type="AlphaFoldDB" id="A0A4P9ZHF7"/>
<dbReference type="EMBL" id="ML004431">
    <property type="protein sequence ID" value="RKP32435.1"/>
    <property type="molecule type" value="Genomic_DNA"/>
</dbReference>